<evidence type="ECO:0000313" key="3">
    <source>
        <dbReference type="Proteomes" id="UP001597601"/>
    </source>
</evidence>
<protein>
    <submittedName>
        <fullName evidence="2">YhcH/YjgK/YiaL family protein</fullName>
    </submittedName>
</protein>
<dbReference type="Proteomes" id="UP001597601">
    <property type="component" value="Unassembled WGS sequence"/>
</dbReference>
<feature type="signal peptide" evidence="1">
    <location>
        <begin position="1"/>
        <end position="24"/>
    </location>
</feature>
<evidence type="ECO:0000313" key="2">
    <source>
        <dbReference type="EMBL" id="MFD2863805.1"/>
    </source>
</evidence>
<dbReference type="SUPFAM" id="SSF51197">
    <property type="entry name" value="Clavaminate synthase-like"/>
    <property type="match status" value="1"/>
</dbReference>
<name>A0ABW5XNA3_9SPHI</name>
<dbReference type="Pfam" id="PF04074">
    <property type="entry name" value="DUF386"/>
    <property type="match status" value="1"/>
</dbReference>
<keyword evidence="1" id="KW-0732">Signal</keyword>
<dbReference type="EMBL" id="JBHUON010000003">
    <property type="protein sequence ID" value="MFD2863805.1"/>
    <property type="molecule type" value="Genomic_DNA"/>
</dbReference>
<comment type="caution">
    <text evidence="2">The sequence shown here is derived from an EMBL/GenBank/DDBJ whole genome shotgun (WGS) entry which is preliminary data.</text>
</comment>
<sequence>MKKTSIFTIALLALICFFTTTALAQTSNWTTSGRKLNLFPGLNKAEFAKQTQVNKVYWDKAMAFLAATNIDTLSVGKHVIDGENIFVSVSEGPTKEYDKTSWESHRNYLDIHLMIVGKERIGMMDTATATVTNAYDAAKDVANYDLNTKGNYYVADPNTLLIFFPQDAHRPSIHVDAYDKVKKLVFKIRVAQ</sequence>
<feature type="chain" id="PRO_5046441040" evidence="1">
    <location>
        <begin position="25"/>
        <end position="192"/>
    </location>
</feature>
<gene>
    <name evidence="2" type="ORF">ACFSYC_03810</name>
</gene>
<evidence type="ECO:0000256" key="1">
    <source>
        <dbReference type="SAM" id="SignalP"/>
    </source>
</evidence>
<reference evidence="3" key="1">
    <citation type="journal article" date="2019" name="Int. J. Syst. Evol. Microbiol.">
        <title>The Global Catalogue of Microorganisms (GCM) 10K type strain sequencing project: providing services to taxonomists for standard genome sequencing and annotation.</title>
        <authorList>
            <consortium name="The Broad Institute Genomics Platform"/>
            <consortium name="The Broad Institute Genome Sequencing Center for Infectious Disease"/>
            <person name="Wu L."/>
            <person name="Ma J."/>
        </authorList>
    </citation>
    <scope>NUCLEOTIDE SEQUENCE [LARGE SCALE GENOMIC DNA]</scope>
    <source>
        <strain evidence="3">KCTC 52232</strain>
    </source>
</reference>
<dbReference type="InterPro" id="IPR037012">
    <property type="entry name" value="NanQ/TabA/YiaL_sf"/>
</dbReference>
<proteinExistence type="predicted"/>
<dbReference type="NCBIfam" id="TIGR00022">
    <property type="entry name" value="YhcH/YjgK/YiaL family protein"/>
    <property type="match status" value="1"/>
</dbReference>
<organism evidence="2 3">
    <name type="scientific">Mucilaginibacter antarcticus</name>
    <dbReference type="NCBI Taxonomy" id="1855725"/>
    <lineage>
        <taxon>Bacteria</taxon>
        <taxon>Pseudomonadati</taxon>
        <taxon>Bacteroidota</taxon>
        <taxon>Sphingobacteriia</taxon>
        <taxon>Sphingobacteriales</taxon>
        <taxon>Sphingobacteriaceae</taxon>
        <taxon>Mucilaginibacter</taxon>
    </lineage>
</organism>
<dbReference type="PANTHER" id="PTHR34986:SF1">
    <property type="entry name" value="PROTEIN YIAL"/>
    <property type="match status" value="1"/>
</dbReference>
<keyword evidence="3" id="KW-1185">Reference proteome</keyword>
<dbReference type="InterPro" id="IPR004375">
    <property type="entry name" value="NanQ/TabA/YiaL"/>
</dbReference>
<dbReference type="Gene3D" id="2.60.120.370">
    <property type="entry name" value="YhcH/YjgK/YiaL"/>
    <property type="match status" value="1"/>
</dbReference>
<dbReference type="PANTHER" id="PTHR34986">
    <property type="entry name" value="EVOLVED BETA-GALACTOSIDASE SUBUNIT BETA"/>
    <property type="match status" value="1"/>
</dbReference>
<accession>A0ABW5XNA3</accession>